<dbReference type="InterPro" id="IPR007809">
    <property type="entry name" value="FlgN-like"/>
</dbReference>
<evidence type="ECO:0000313" key="3">
    <source>
        <dbReference type="EMBL" id="CBE68863.1"/>
    </source>
</evidence>
<dbReference type="InterPro" id="IPR036679">
    <property type="entry name" value="FlgN-like_sf"/>
</dbReference>
<dbReference type="HOGENOM" id="CLU_1599711_0_0_0"/>
<evidence type="ECO:0000256" key="2">
    <source>
        <dbReference type="SAM" id="Coils"/>
    </source>
</evidence>
<dbReference type="Gene3D" id="1.20.58.300">
    <property type="entry name" value="FlgN-like"/>
    <property type="match status" value="1"/>
</dbReference>
<feature type="coiled-coil region" evidence="2">
    <location>
        <begin position="2"/>
        <end position="61"/>
    </location>
</feature>
<evidence type="ECO:0008006" key="5">
    <source>
        <dbReference type="Google" id="ProtNLM"/>
    </source>
</evidence>
<dbReference type="STRING" id="671143.DAMO_1805"/>
<sequence>MMMLLEDLAQVLEQEAEKYEALLRLLRQERGLIVKGDLGALAELMKRKETLALELKIIQEARGALMNRASAMYGIPLVDFTLFRLVNLVPASHATSYRSLMDRLTLLATTLVEENGWNGALLDRSIMYMKGSLSLLTSAVTQVPLYQGDGSIVTQSPSLSILNSQA</sequence>
<evidence type="ECO:0000313" key="4">
    <source>
        <dbReference type="Proteomes" id="UP000006898"/>
    </source>
</evidence>
<proteinExistence type="predicted"/>
<keyword evidence="2" id="KW-0175">Coiled coil</keyword>
<dbReference type="EMBL" id="FP565575">
    <property type="protein sequence ID" value="CBE68863.1"/>
    <property type="molecule type" value="Genomic_DNA"/>
</dbReference>
<evidence type="ECO:0000256" key="1">
    <source>
        <dbReference type="ARBA" id="ARBA00022795"/>
    </source>
</evidence>
<reference evidence="3 4" key="1">
    <citation type="journal article" date="2010" name="Nature">
        <title>Nitrite-driven anaerobic methane oxidation by oxygenic bacteria.</title>
        <authorList>
            <person name="Ettwig K.F."/>
            <person name="Butler M.K."/>
            <person name="Le Paslier D."/>
            <person name="Pelletier E."/>
            <person name="Mangenot S."/>
            <person name="Kuypers M.M.M."/>
            <person name="Schreiber F."/>
            <person name="Dutilh B.E."/>
            <person name="Zedelius J."/>
            <person name="de Beer D."/>
            <person name="Gloerich J."/>
            <person name="Wessels H.J.C.T."/>
            <person name="van Allen T."/>
            <person name="Luesken F."/>
            <person name="Wu M."/>
            <person name="van de Pas-Schoonen K.T."/>
            <person name="Op den Camp H.J.M."/>
            <person name="Janssen-Megens E.M."/>
            <person name="Francoijs K-J."/>
            <person name="Stunnenberg H."/>
            <person name="Weissenbach J."/>
            <person name="Jetten M.S.M."/>
            <person name="Strous M."/>
        </authorList>
    </citation>
    <scope>NUCLEOTIDE SEQUENCE [LARGE SCALE GENOMIC DNA]</scope>
</reference>
<accession>D5MGI2</accession>
<gene>
    <name evidence="3" type="ORF">DAMO_1805</name>
</gene>
<keyword evidence="1" id="KW-1005">Bacterial flagellum biogenesis</keyword>
<name>D5MGI2_METO1</name>
<protein>
    <recommendedName>
        <fullName evidence="5">FlgN family protein</fullName>
    </recommendedName>
</protein>
<dbReference type="Pfam" id="PF05130">
    <property type="entry name" value="FlgN"/>
    <property type="match status" value="1"/>
</dbReference>
<dbReference type="KEGG" id="mox:DAMO_1805"/>
<dbReference type="SUPFAM" id="SSF140566">
    <property type="entry name" value="FlgN-like"/>
    <property type="match status" value="1"/>
</dbReference>
<organism evidence="3 4">
    <name type="scientific">Methylomirabilis oxygeniifera</name>
    <dbReference type="NCBI Taxonomy" id="671143"/>
    <lineage>
        <taxon>Bacteria</taxon>
        <taxon>Candidatus Methylomirabilota</taxon>
        <taxon>Candidatus Methylomirabilia</taxon>
        <taxon>Candidatus Methylomirabilales</taxon>
        <taxon>Candidatus Methylomirabilaceae</taxon>
        <taxon>Candidatus Methylomirabilis</taxon>
    </lineage>
</organism>
<dbReference type="Proteomes" id="UP000006898">
    <property type="component" value="Chromosome"/>
</dbReference>
<dbReference type="GO" id="GO:0044780">
    <property type="term" value="P:bacterial-type flagellum assembly"/>
    <property type="evidence" value="ECO:0007669"/>
    <property type="project" value="InterPro"/>
</dbReference>
<dbReference type="AlphaFoldDB" id="D5MGI2"/>